<accession>A0A1I2BNS3</accession>
<evidence type="ECO:0000313" key="2">
    <source>
        <dbReference type="EMBL" id="SFE57814.1"/>
    </source>
</evidence>
<dbReference type="PROSITE" id="PS50943">
    <property type="entry name" value="HTH_CROC1"/>
    <property type="match status" value="1"/>
</dbReference>
<dbReference type="SMART" id="SM00530">
    <property type="entry name" value="HTH_XRE"/>
    <property type="match status" value="1"/>
</dbReference>
<dbReference type="InterPro" id="IPR043917">
    <property type="entry name" value="DUF5753"/>
</dbReference>
<dbReference type="CDD" id="cd00093">
    <property type="entry name" value="HTH_XRE"/>
    <property type="match status" value="1"/>
</dbReference>
<dbReference type="InterPro" id="IPR001387">
    <property type="entry name" value="Cro/C1-type_HTH"/>
</dbReference>
<dbReference type="EMBL" id="FOMZ01000017">
    <property type="protein sequence ID" value="SFE57814.1"/>
    <property type="molecule type" value="Genomic_DNA"/>
</dbReference>
<name>A0A1I2BNS3_9ACTN</name>
<reference evidence="3" key="1">
    <citation type="submission" date="2016-10" db="EMBL/GenBank/DDBJ databases">
        <authorList>
            <person name="Varghese N."/>
            <person name="Submissions S."/>
        </authorList>
    </citation>
    <scope>NUCLEOTIDE SEQUENCE [LARGE SCALE GENOMIC DNA]</scope>
    <source>
        <strain evidence="3">DSM 45004</strain>
    </source>
</reference>
<proteinExistence type="predicted"/>
<dbReference type="InterPro" id="IPR010982">
    <property type="entry name" value="Lambda_DNA-bd_dom_sf"/>
</dbReference>
<dbReference type="Pfam" id="PF19054">
    <property type="entry name" value="DUF5753"/>
    <property type="match status" value="1"/>
</dbReference>
<keyword evidence="3" id="KW-1185">Reference proteome</keyword>
<protein>
    <submittedName>
        <fullName evidence="2">Helix-turn-helix domain-containing protein</fullName>
    </submittedName>
</protein>
<dbReference type="Proteomes" id="UP000198716">
    <property type="component" value="Unassembled WGS sequence"/>
</dbReference>
<dbReference type="SUPFAM" id="SSF47413">
    <property type="entry name" value="lambda repressor-like DNA-binding domains"/>
    <property type="match status" value="1"/>
</dbReference>
<sequence>MLWCMAGTTPKARALGAELRSAREAAGMGLRQLAELLETSHATVSRWESGQRAPKPEDVTAYLTTVGGTAEQREQLADLARDPDGSHWLSVGMPEQHRQLATLLEIEREASRITTVSPLLIPGLLQTADYARAIMTTGGVPASEIDTRVAVRIGRHDAIVRKTPAHLRAFIGEGVLNQLIGDSEIMVDQLRALLKYAELDNVELRVIPTRCGWHPGLEGPFSLAEFDGTRSPIVHLENRVSALFLHESDEIQAYLDALDRVCEVSMSQIESTELIGDAINGTESTQ</sequence>
<evidence type="ECO:0000313" key="3">
    <source>
        <dbReference type="Proteomes" id="UP000198716"/>
    </source>
</evidence>
<dbReference type="AlphaFoldDB" id="A0A1I2BNS3"/>
<feature type="domain" description="HTH cro/C1-type" evidence="1">
    <location>
        <begin position="19"/>
        <end position="57"/>
    </location>
</feature>
<dbReference type="Gene3D" id="1.10.260.40">
    <property type="entry name" value="lambda repressor-like DNA-binding domains"/>
    <property type="match status" value="1"/>
</dbReference>
<dbReference type="Pfam" id="PF13560">
    <property type="entry name" value="HTH_31"/>
    <property type="match status" value="1"/>
</dbReference>
<gene>
    <name evidence="2" type="ORF">SAMN04487819_11728</name>
</gene>
<evidence type="ECO:0000259" key="1">
    <source>
        <dbReference type="PROSITE" id="PS50943"/>
    </source>
</evidence>
<dbReference type="GO" id="GO:0003677">
    <property type="term" value="F:DNA binding"/>
    <property type="evidence" value="ECO:0007669"/>
    <property type="project" value="InterPro"/>
</dbReference>
<organism evidence="2 3">
    <name type="scientific">Actinopolyspora alba</name>
    <dbReference type="NCBI Taxonomy" id="673379"/>
    <lineage>
        <taxon>Bacteria</taxon>
        <taxon>Bacillati</taxon>
        <taxon>Actinomycetota</taxon>
        <taxon>Actinomycetes</taxon>
        <taxon>Actinopolysporales</taxon>
        <taxon>Actinopolysporaceae</taxon>
        <taxon>Actinopolyspora</taxon>
        <taxon>Actinopolyspora alba group</taxon>
    </lineage>
</organism>